<dbReference type="Proteomes" id="UP000188388">
    <property type="component" value="Unassembled WGS sequence"/>
</dbReference>
<dbReference type="EMBL" id="FTPD01000002">
    <property type="protein sequence ID" value="SIT53142.1"/>
    <property type="molecule type" value="Genomic_DNA"/>
</dbReference>
<organism evidence="2 3">
    <name type="scientific">Mesorhizobium prunaredense</name>
    <dbReference type="NCBI Taxonomy" id="1631249"/>
    <lineage>
        <taxon>Bacteria</taxon>
        <taxon>Pseudomonadati</taxon>
        <taxon>Pseudomonadota</taxon>
        <taxon>Alphaproteobacteria</taxon>
        <taxon>Hyphomicrobiales</taxon>
        <taxon>Phyllobacteriaceae</taxon>
        <taxon>Mesorhizobium</taxon>
    </lineage>
</organism>
<evidence type="ECO:0000313" key="2">
    <source>
        <dbReference type="EMBL" id="SIT53142.1"/>
    </source>
</evidence>
<feature type="region of interest" description="Disordered" evidence="1">
    <location>
        <begin position="86"/>
        <end position="109"/>
    </location>
</feature>
<reference evidence="3" key="1">
    <citation type="submission" date="2017-01" db="EMBL/GenBank/DDBJ databases">
        <authorList>
            <person name="Brunel B."/>
        </authorList>
    </citation>
    <scope>NUCLEOTIDE SEQUENCE [LARGE SCALE GENOMIC DNA]</scope>
</reference>
<evidence type="ECO:0000256" key="1">
    <source>
        <dbReference type="SAM" id="MobiDB-lite"/>
    </source>
</evidence>
<dbReference type="AlphaFoldDB" id="A0A1R3UZT9"/>
<evidence type="ECO:0000313" key="3">
    <source>
        <dbReference type="Proteomes" id="UP000188388"/>
    </source>
</evidence>
<feature type="compositionally biased region" description="Basic residues" evidence="1">
    <location>
        <begin position="97"/>
        <end position="109"/>
    </location>
</feature>
<name>A0A1R3UZT9_9HYPH</name>
<gene>
    <name evidence="2" type="ORF">BQ8794_100033</name>
</gene>
<protein>
    <submittedName>
        <fullName evidence="2">Uncharacterized protein</fullName>
    </submittedName>
</protein>
<keyword evidence="3" id="KW-1185">Reference proteome</keyword>
<accession>A0A1R3UZT9</accession>
<proteinExistence type="predicted"/>
<sequence>MMARCLHETHMSGYGVSGYGVRVVIHRQGVISMKSGKSSKVKTDKLVPEEQARREFLKNAGRFAVVTPPSIALLLGTSLNSQAIAASHGARPGHGWGSKKRISAPGRKR</sequence>